<accession>A0A917LSW1</accession>
<comment type="caution">
    <text evidence="2">The sequence shown here is derived from an EMBL/GenBank/DDBJ whole genome shotgun (WGS) entry which is preliminary data.</text>
</comment>
<evidence type="ECO:0008006" key="4">
    <source>
        <dbReference type="Google" id="ProtNLM"/>
    </source>
</evidence>
<sequence length="269" mass="30158">MGYRLFLSLIILSLTFAAGCGKTTNHSKEERSNHASQTPLASEIPPFAYEGANVTKATIYLDAPKQIIAELTDSDNLNRLGKIVDHARPFSGAAPADLLYTIVLESRDGVTRALDVTGNGSVFIDQTTKISYELDQKGFQKFVTELKAITASNFEPKIAFDFPPGADSDEEEVIALVKKTLEAMVNKNMDEFHANLQHPDQDYLDFLIDTSRLYRFTKLERIEPYDASNGRKNIEIRFEYEEDGAIGNSGYIFTSRKNQEGIWKIENID</sequence>
<protein>
    <recommendedName>
        <fullName evidence="4">Lipoprotein</fullName>
    </recommendedName>
</protein>
<feature type="signal peptide" evidence="1">
    <location>
        <begin position="1"/>
        <end position="17"/>
    </location>
</feature>
<keyword evidence="3" id="KW-1185">Reference proteome</keyword>
<gene>
    <name evidence="2" type="ORF">GCM10010918_04590</name>
</gene>
<dbReference type="RefSeq" id="WP_188887307.1">
    <property type="nucleotide sequence ID" value="NZ_BMHY01000001.1"/>
</dbReference>
<evidence type="ECO:0000256" key="1">
    <source>
        <dbReference type="SAM" id="SignalP"/>
    </source>
</evidence>
<evidence type="ECO:0000313" key="3">
    <source>
        <dbReference type="Proteomes" id="UP000600247"/>
    </source>
</evidence>
<organism evidence="2 3">
    <name type="scientific">Paenibacillus radicis</name>
    <name type="common">ex Gao et al. 2016</name>
    <dbReference type="NCBI Taxonomy" id="1737354"/>
    <lineage>
        <taxon>Bacteria</taxon>
        <taxon>Bacillati</taxon>
        <taxon>Bacillota</taxon>
        <taxon>Bacilli</taxon>
        <taxon>Bacillales</taxon>
        <taxon>Paenibacillaceae</taxon>
        <taxon>Paenibacillus</taxon>
    </lineage>
</organism>
<dbReference type="Proteomes" id="UP000600247">
    <property type="component" value="Unassembled WGS sequence"/>
</dbReference>
<dbReference type="PROSITE" id="PS51257">
    <property type="entry name" value="PROKAR_LIPOPROTEIN"/>
    <property type="match status" value="1"/>
</dbReference>
<proteinExistence type="predicted"/>
<evidence type="ECO:0000313" key="2">
    <source>
        <dbReference type="EMBL" id="GGG54807.1"/>
    </source>
</evidence>
<name>A0A917LSW1_9BACL</name>
<dbReference type="EMBL" id="BMHY01000001">
    <property type="protein sequence ID" value="GGG54807.1"/>
    <property type="molecule type" value="Genomic_DNA"/>
</dbReference>
<keyword evidence="1" id="KW-0732">Signal</keyword>
<dbReference type="AlphaFoldDB" id="A0A917LSW1"/>
<reference evidence="2 3" key="1">
    <citation type="journal article" date="2014" name="Int. J. Syst. Evol. Microbiol.">
        <title>Complete genome sequence of Corynebacterium casei LMG S-19264T (=DSM 44701T), isolated from a smear-ripened cheese.</title>
        <authorList>
            <consortium name="US DOE Joint Genome Institute (JGI-PGF)"/>
            <person name="Walter F."/>
            <person name="Albersmeier A."/>
            <person name="Kalinowski J."/>
            <person name="Ruckert C."/>
        </authorList>
    </citation>
    <scope>NUCLEOTIDE SEQUENCE [LARGE SCALE GENOMIC DNA]</scope>
    <source>
        <strain evidence="2 3">CGMCC 1.15286</strain>
    </source>
</reference>
<feature type="chain" id="PRO_5038647173" description="Lipoprotein" evidence="1">
    <location>
        <begin position="18"/>
        <end position="269"/>
    </location>
</feature>